<sequence length="46" mass="4999">MDCKVAMTREIQTIANIGSGTMGHATAHCDHDLRFAVRRNGMRPGA</sequence>
<dbReference type="AlphaFoldDB" id="C4FEL0"/>
<protein>
    <submittedName>
        <fullName evidence="1">Uncharacterized protein</fullName>
    </submittedName>
</protein>
<dbReference type="Proteomes" id="UP000006408">
    <property type="component" value="Unassembled WGS sequence"/>
</dbReference>
<accession>C4FEL0</accession>
<evidence type="ECO:0000313" key="2">
    <source>
        <dbReference type="Proteomes" id="UP000006408"/>
    </source>
</evidence>
<comment type="caution">
    <text evidence="1">The sequence shown here is derived from an EMBL/GenBank/DDBJ whole genome shotgun (WGS) entry which is preliminary data.</text>
</comment>
<name>C4FEL0_9BIFI</name>
<dbReference type="EMBL" id="ABYS02000004">
    <property type="protein sequence ID" value="EEP21391.1"/>
    <property type="molecule type" value="Genomic_DNA"/>
</dbReference>
<organism evidence="1 2">
    <name type="scientific">Bifidobacterium angulatum DSM 20098 = JCM 7096</name>
    <dbReference type="NCBI Taxonomy" id="518635"/>
    <lineage>
        <taxon>Bacteria</taxon>
        <taxon>Bacillati</taxon>
        <taxon>Actinomycetota</taxon>
        <taxon>Actinomycetes</taxon>
        <taxon>Bifidobacteriales</taxon>
        <taxon>Bifidobacteriaceae</taxon>
        <taxon>Bifidobacterium</taxon>
    </lineage>
</organism>
<proteinExistence type="predicted"/>
<dbReference type="HOGENOM" id="CLU_3180681_0_0_11"/>
<evidence type="ECO:0000313" key="1">
    <source>
        <dbReference type="EMBL" id="EEP21391.1"/>
    </source>
</evidence>
<gene>
    <name evidence="1" type="ORF">BIFANG_02751</name>
</gene>
<keyword evidence="2" id="KW-1185">Reference proteome</keyword>
<dbReference type="PATRIC" id="fig|518635.17.peg.691"/>
<dbReference type="KEGG" id="bang:BBAG_0667"/>
<reference evidence="1" key="1">
    <citation type="submission" date="2009-04" db="EMBL/GenBank/DDBJ databases">
        <authorList>
            <person name="Weinstock G."/>
            <person name="Sodergren E."/>
            <person name="Clifton S."/>
            <person name="Fulton L."/>
            <person name="Fulton B."/>
            <person name="Courtney L."/>
            <person name="Fronick C."/>
            <person name="Harrison M."/>
            <person name="Strong C."/>
            <person name="Farmer C."/>
            <person name="Delahaunty K."/>
            <person name="Markovic C."/>
            <person name="Hall O."/>
            <person name="Minx P."/>
            <person name="Tomlinson C."/>
            <person name="Mitreva M."/>
            <person name="Nelson J."/>
            <person name="Hou S."/>
            <person name="Wollam A."/>
            <person name="Pepin K.H."/>
            <person name="Johnson M."/>
            <person name="Bhonagiri V."/>
            <person name="Nash W.E."/>
            <person name="Warren W."/>
            <person name="Chinwalla A."/>
            <person name="Mardis E.R."/>
            <person name="Wilson R.K."/>
        </authorList>
    </citation>
    <scope>NUCLEOTIDE SEQUENCE [LARGE SCALE GENOMIC DNA]</scope>
    <source>
        <strain evidence="1">DSM 20098</strain>
    </source>
</reference>